<gene>
    <name evidence="2" type="ORF">C0674_09440</name>
    <name evidence="1" type="ORF">St703_19270</name>
</gene>
<dbReference type="STRING" id="1449983.GCA_000647835_00006"/>
<proteinExistence type="predicted"/>
<dbReference type="AlphaFoldDB" id="A0A410D9P8"/>
<protein>
    <submittedName>
        <fullName evidence="2">YqzL family protein</fullName>
    </submittedName>
</protein>
<dbReference type="Proteomes" id="UP000285882">
    <property type="component" value="Chromosome"/>
</dbReference>
<reference evidence="2 3" key="1">
    <citation type="submission" date="2018-01" db="EMBL/GenBank/DDBJ databases">
        <title>Complete genome sequencing of Sporolactobacillus terrae DLG3.</title>
        <authorList>
            <person name="Nam Y.-D."/>
            <person name="Kang J."/>
            <person name="Chung W.-H."/>
        </authorList>
    </citation>
    <scope>NUCLEOTIDE SEQUENCE [LARGE SCALE GENOMIC DNA]</scope>
    <source>
        <strain evidence="2 3">DLG3</strain>
    </source>
</reference>
<evidence type="ECO:0000313" key="4">
    <source>
        <dbReference type="Proteomes" id="UP000326951"/>
    </source>
</evidence>
<organism evidence="1 4">
    <name type="scientific">Sporolactobacillus terrae</name>
    <dbReference type="NCBI Taxonomy" id="269673"/>
    <lineage>
        <taxon>Bacteria</taxon>
        <taxon>Bacillati</taxon>
        <taxon>Bacillota</taxon>
        <taxon>Bacilli</taxon>
        <taxon>Bacillales</taxon>
        <taxon>Sporolactobacillaceae</taxon>
        <taxon>Sporolactobacillus</taxon>
    </lineage>
</organism>
<name>A0A410D9P8_9BACL</name>
<dbReference type="Proteomes" id="UP000326951">
    <property type="component" value="Chromosome"/>
</dbReference>
<dbReference type="InterPro" id="IPR025617">
    <property type="entry name" value="YqzL"/>
</dbReference>
<keyword evidence="3" id="KW-1185">Reference proteome</keyword>
<sequence>MLDLTWKLFMLTGNIGPYLLLKEIEDKEEEQNQQNSEMIELKEHTGA</sequence>
<dbReference type="EMBL" id="AP021853">
    <property type="protein sequence ID" value="BBN99222.1"/>
    <property type="molecule type" value="Genomic_DNA"/>
</dbReference>
<evidence type="ECO:0000313" key="2">
    <source>
        <dbReference type="EMBL" id="QAA22826.1"/>
    </source>
</evidence>
<accession>A0A410D9P8</accession>
<dbReference type="Pfam" id="PF14006">
    <property type="entry name" value="YqzL"/>
    <property type="match status" value="1"/>
</dbReference>
<reference evidence="1 4" key="2">
    <citation type="submission" date="2019-09" db="EMBL/GenBank/DDBJ databases">
        <title>Complete genome sequence of Sporolactobacillus terrae 70-3.</title>
        <authorList>
            <person name="Tanaka N."/>
            <person name="Shiwa Y."/>
            <person name="Fujita N."/>
            <person name="Tanasupawat S."/>
        </authorList>
    </citation>
    <scope>NUCLEOTIDE SEQUENCE [LARGE SCALE GENOMIC DNA]</scope>
    <source>
        <strain evidence="1 4">70-3</strain>
    </source>
</reference>
<dbReference type="EMBL" id="CP025688">
    <property type="protein sequence ID" value="QAA22826.1"/>
    <property type="molecule type" value="Genomic_DNA"/>
</dbReference>
<evidence type="ECO:0000313" key="1">
    <source>
        <dbReference type="EMBL" id="BBN99222.1"/>
    </source>
</evidence>
<evidence type="ECO:0000313" key="3">
    <source>
        <dbReference type="Proteomes" id="UP000285882"/>
    </source>
</evidence>